<dbReference type="AlphaFoldDB" id="A0A6B3LYG6"/>
<keyword evidence="1" id="KW-0812">Transmembrane</keyword>
<keyword evidence="3" id="KW-1185">Reference proteome</keyword>
<feature type="transmembrane region" description="Helical" evidence="1">
    <location>
        <begin position="16"/>
        <end position="37"/>
    </location>
</feature>
<protein>
    <recommendedName>
        <fullName evidence="4">PepSY domain-containing protein</fullName>
    </recommendedName>
</protein>
<dbReference type="Proteomes" id="UP000474777">
    <property type="component" value="Unassembled WGS sequence"/>
</dbReference>
<evidence type="ECO:0008006" key="4">
    <source>
        <dbReference type="Google" id="ProtNLM"/>
    </source>
</evidence>
<name>A0A6B3LYG6_9BACT</name>
<dbReference type="RefSeq" id="WP_163915378.1">
    <property type="nucleotide sequence ID" value="NZ_JAAGWD010000005.1"/>
</dbReference>
<keyword evidence="1" id="KW-1133">Transmembrane helix</keyword>
<keyword evidence="1" id="KW-0472">Membrane</keyword>
<accession>A0A6B3LYG6</accession>
<gene>
    <name evidence="2" type="ORF">GXP69_12335</name>
</gene>
<evidence type="ECO:0000313" key="3">
    <source>
        <dbReference type="Proteomes" id="UP000474777"/>
    </source>
</evidence>
<proteinExistence type="predicted"/>
<sequence>MKLKSRHYYIRKSHRYLGVVLGLQFLFWTIGGLYFSWNDLDEVHGDHLRSEKRYLPADLALVSPQVVLDSLKRTQQIDSIATIQLVEIVGEPVYQVRYFAGSATHAAGEAGGHAGANATNQKVQLARATTGELLPALTKEEAIAVASSQLKAPVKVENVEYLTEAGAHHEYREKPLPAWAITFSQPANCTVYVSAELGTFQAIRHNQWRMFDFLWMLHTMDYESRDNFGNLLLRVFSVFGLLTVISGFVLFFVSSPRRKLANNYQRANR</sequence>
<organism evidence="2 3">
    <name type="scientific">Pontibacter burrus</name>
    <dbReference type="NCBI Taxonomy" id="2704466"/>
    <lineage>
        <taxon>Bacteria</taxon>
        <taxon>Pseudomonadati</taxon>
        <taxon>Bacteroidota</taxon>
        <taxon>Cytophagia</taxon>
        <taxon>Cytophagales</taxon>
        <taxon>Hymenobacteraceae</taxon>
        <taxon>Pontibacter</taxon>
    </lineage>
</organism>
<evidence type="ECO:0000313" key="2">
    <source>
        <dbReference type="EMBL" id="NEM98484.1"/>
    </source>
</evidence>
<reference evidence="2 3" key="1">
    <citation type="submission" date="2020-02" db="EMBL/GenBank/DDBJ databases">
        <authorList>
            <person name="Kim M.K."/>
        </authorList>
    </citation>
    <scope>NUCLEOTIDE SEQUENCE [LARGE SCALE GENOMIC DNA]</scope>
    <source>
        <strain evidence="2 3">BT327</strain>
    </source>
</reference>
<feature type="transmembrane region" description="Helical" evidence="1">
    <location>
        <begin position="231"/>
        <end position="253"/>
    </location>
</feature>
<evidence type="ECO:0000256" key="1">
    <source>
        <dbReference type="SAM" id="Phobius"/>
    </source>
</evidence>
<comment type="caution">
    <text evidence="2">The sequence shown here is derived from an EMBL/GenBank/DDBJ whole genome shotgun (WGS) entry which is preliminary data.</text>
</comment>
<dbReference type="EMBL" id="JAAGWD010000005">
    <property type="protein sequence ID" value="NEM98484.1"/>
    <property type="molecule type" value="Genomic_DNA"/>
</dbReference>